<accession>A0AAD6TQM6</accession>
<protein>
    <submittedName>
        <fullName evidence="1">Uncharacterized protein</fullName>
    </submittedName>
</protein>
<name>A0AAD6TQM6_9AGAR</name>
<dbReference type="Proteomes" id="UP001222325">
    <property type="component" value="Unassembled WGS sequence"/>
</dbReference>
<gene>
    <name evidence="1" type="ORF">B0H15DRAFT_794627</name>
</gene>
<proteinExistence type="predicted"/>
<dbReference type="AlphaFoldDB" id="A0AAD6TQM6"/>
<keyword evidence="2" id="KW-1185">Reference proteome</keyword>
<evidence type="ECO:0000313" key="1">
    <source>
        <dbReference type="EMBL" id="KAJ7065101.1"/>
    </source>
</evidence>
<comment type="caution">
    <text evidence="1">The sequence shown here is derived from an EMBL/GenBank/DDBJ whole genome shotgun (WGS) entry which is preliminary data.</text>
</comment>
<dbReference type="EMBL" id="JARJCN010000183">
    <property type="protein sequence ID" value="KAJ7065101.1"/>
    <property type="molecule type" value="Genomic_DNA"/>
</dbReference>
<evidence type="ECO:0000313" key="2">
    <source>
        <dbReference type="Proteomes" id="UP001222325"/>
    </source>
</evidence>
<reference evidence="1" key="1">
    <citation type="submission" date="2023-03" db="EMBL/GenBank/DDBJ databases">
        <title>Massive genome expansion in bonnet fungi (Mycena s.s.) driven by repeated elements and novel gene families across ecological guilds.</title>
        <authorList>
            <consortium name="Lawrence Berkeley National Laboratory"/>
            <person name="Harder C.B."/>
            <person name="Miyauchi S."/>
            <person name="Viragh M."/>
            <person name="Kuo A."/>
            <person name="Thoen E."/>
            <person name="Andreopoulos B."/>
            <person name="Lu D."/>
            <person name="Skrede I."/>
            <person name="Drula E."/>
            <person name="Henrissat B."/>
            <person name="Morin E."/>
            <person name="Kohler A."/>
            <person name="Barry K."/>
            <person name="LaButti K."/>
            <person name="Morin E."/>
            <person name="Salamov A."/>
            <person name="Lipzen A."/>
            <person name="Mereny Z."/>
            <person name="Hegedus B."/>
            <person name="Baldrian P."/>
            <person name="Stursova M."/>
            <person name="Weitz H."/>
            <person name="Taylor A."/>
            <person name="Grigoriev I.V."/>
            <person name="Nagy L.G."/>
            <person name="Martin F."/>
            <person name="Kauserud H."/>
        </authorList>
    </citation>
    <scope>NUCLEOTIDE SEQUENCE</scope>
    <source>
        <strain evidence="1">CBHHK173m</strain>
    </source>
</reference>
<feature type="non-terminal residue" evidence="1">
    <location>
        <position position="1"/>
    </location>
</feature>
<sequence>LEDAIDHIHALLPGEFKDEDSRRESFKYLSCHYSWYSRYGEKGNGAPTDAHPDNLRKAHGGRVNWNQRGPHQSKEILQNPREYTLLAEAYTDFFELLRIAFKHYLPSQYDEVHIYADSLPLGASSPAYPFGGFVVNISACSWGHRDELDKVMCFIVPGGKFKGGQLCMYETGFSFDLQVGDVLAFPSCDLTHFNQHYQGYRTTLVLHSDREGDAWADNCSGWGAYVVRHE</sequence>
<organism evidence="1 2">
    <name type="scientific">Mycena belliarum</name>
    <dbReference type="NCBI Taxonomy" id="1033014"/>
    <lineage>
        <taxon>Eukaryota</taxon>
        <taxon>Fungi</taxon>
        <taxon>Dikarya</taxon>
        <taxon>Basidiomycota</taxon>
        <taxon>Agaricomycotina</taxon>
        <taxon>Agaricomycetes</taxon>
        <taxon>Agaricomycetidae</taxon>
        <taxon>Agaricales</taxon>
        <taxon>Marasmiineae</taxon>
        <taxon>Mycenaceae</taxon>
        <taxon>Mycena</taxon>
    </lineage>
</organism>
<dbReference type="Gene3D" id="3.60.130.30">
    <property type="match status" value="1"/>
</dbReference>